<dbReference type="PROSITE" id="PS51210">
    <property type="entry name" value="PLA2C"/>
    <property type="match status" value="1"/>
</dbReference>
<evidence type="ECO:0000256" key="6">
    <source>
        <dbReference type="ARBA" id="ARBA00022723"/>
    </source>
</evidence>
<protein>
    <recommendedName>
        <fullName evidence="4 12">Phospholipase A2</fullName>
        <ecNumber evidence="4 12">3.1.1.4</ecNumber>
    </recommendedName>
</protein>
<reference evidence="13" key="1">
    <citation type="submission" date="2020-03" db="EMBL/GenBank/DDBJ databases">
        <title>Melopsittacus undulatus (budgerigar) genome, bMelUnd1, maternal haplotype with Z.</title>
        <authorList>
            <person name="Gedman G."/>
            <person name="Mountcastle J."/>
            <person name="Haase B."/>
            <person name="Formenti G."/>
            <person name="Wright T."/>
            <person name="Apodaca J."/>
            <person name="Pelan S."/>
            <person name="Chow W."/>
            <person name="Rhie A."/>
            <person name="Howe K."/>
            <person name="Fedrigo O."/>
            <person name="Jarvis E.D."/>
        </authorList>
    </citation>
    <scope>NUCLEOTIDE SEQUENCE [LARGE SCALE GENOMIC DNA]</scope>
</reference>
<dbReference type="GO" id="GO:0016020">
    <property type="term" value="C:membrane"/>
    <property type="evidence" value="ECO:0007669"/>
    <property type="project" value="UniProtKB-SubCell"/>
</dbReference>
<reference evidence="13" key="2">
    <citation type="submission" date="2025-08" db="UniProtKB">
        <authorList>
            <consortium name="Ensembl"/>
        </authorList>
    </citation>
    <scope>IDENTIFICATION</scope>
</reference>
<keyword evidence="11" id="KW-0472">Membrane</keyword>
<sequence>MKFCPIHMLSVRIIQAKNIKSRDLLTASDCYVRLWLPSASNRKLQTKTIKNSDNPIWNETFYFRIQREVENILELAVCDEDPLTKDDMQFTVLFNIARIRPGETIRETFALKSEKETCTRKWESLEVEFWMERIPGPPEHIITNDVLVSRDLCCLEVQVDINESRKYLKEGKNLVLTVPESHERIQKTTEDKDTFYFHCVKAWEPVLKIRLQKVSDKEYEDSNLSDTLTVPLKFLPVGYKVKITLPVRNNVPLYLYLQLNDCTEKLDVRLGYDLCREEQEFLLKRKRVVASALKRVLHLERDLHGHEVPVIAVMATGGGLRAMSAMFGHLIALQKLNLLDCVTYVTGASGSTWTLADLYEHADWSQKSLEGPLQAVKEQVTKCKLNLMSIEHLKYYHKELAERAKAGHVSSFTTLWSLVQEMFLHERPRKYKLTDQRKALEHGQNPLPFYSVLNVKEEKFSTFRFREWTEFSPYEVSIPKYGASIPSEYFDSEFFMGRRVKKLPESRICYLEGLWTNIFTRNLLDGLYWSSNSNEFWERWAKDMVDIEKHSPEEDITVIEPPSCLSGKLYEMFQDIMTKRPLLGKSHNFLRGLEFHKDYIHQRKFIEWKDSVLDAFPNNLTPLQKYLCLIDVGYFINTSGAGLFKPERNVDVIISLDYGLGNVFKQLEMTYKYCKIQKIPFPKVEISKEEEMNPKECYVFSDAEDPRAPIVIHFPLVNDTFKEFKEPGVKRSLSEMEEGKVNLDNSCSPYYLIRLIYSSENFDKLVNLSTYNILNNKDLLLQAIRSAVERRRSSRTWNLPSYSRAGYR</sequence>
<evidence type="ECO:0000256" key="12">
    <source>
        <dbReference type="RuleBase" id="RU362102"/>
    </source>
</evidence>
<dbReference type="CDD" id="cd04036">
    <property type="entry name" value="C2_cPLA2"/>
    <property type="match status" value="1"/>
</dbReference>
<comment type="subcellular location">
    <subcellularLocation>
        <location evidence="3">Cytoplasm</location>
        <location evidence="3">Cytosol</location>
    </subcellularLocation>
    <subcellularLocation>
        <location evidence="2">Membrane</location>
        <topology evidence="2">Peripheral membrane protein</topology>
    </subcellularLocation>
</comment>
<evidence type="ECO:0000256" key="1">
    <source>
        <dbReference type="ARBA" id="ARBA00001913"/>
    </source>
</evidence>
<dbReference type="Gene3D" id="2.60.40.150">
    <property type="entry name" value="C2 domain"/>
    <property type="match status" value="1"/>
</dbReference>
<proteinExistence type="predicted"/>
<dbReference type="Proteomes" id="UP000694405">
    <property type="component" value="Chromosome 4"/>
</dbReference>
<dbReference type="FunFam" id="2.60.40.150:FF:000030">
    <property type="entry name" value="Phospholipase A2"/>
    <property type="match status" value="1"/>
</dbReference>
<name>A0A8V5FRS2_MELUD</name>
<evidence type="ECO:0000256" key="2">
    <source>
        <dbReference type="ARBA" id="ARBA00004170"/>
    </source>
</evidence>
<comment type="domain">
    <text evidence="12">The N-terminal C2 domain associates with lipid membranes upon calcium binding.</text>
</comment>
<keyword evidence="14" id="KW-1185">Reference proteome</keyword>
<dbReference type="GO" id="GO:0005509">
    <property type="term" value="F:calcium ion binding"/>
    <property type="evidence" value="ECO:0007669"/>
    <property type="project" value="InterPro"/>
</dbReference>
<dbReference type="EC" id="3.1.1.4" evidence="4 12"/>
<evidence type="ECO:0000256" key="7">
    <source>
        <dbReference type="ARBA" id="ARBA00022801"/>
    </source>
</evidence>
<dbReference type="PANTHER" id="PTHR10728:SF32">
    <property type="entry name" value="CYTOSOLIC PHOSPHOLIPASE A2 BETA"/>
    <property type="match status" value="1"/>
</dbReference>
<keyword evidence="7 12" id="KW-0378">Hydrolase</keyword>
<dbReference type="SMART" id="SM00239">
    <property type="entry name" value="C2"/>
    <property type="match status" value="1"/>
</dbReference>
<dbReference type="GO" id="GO:0046475">
    <property type="term" value="P:glycerophospholipid catabolic process"/>
    <property type="evidence" value="ECO:0007669"/>
    <property type="project" value="TreeGrafter"/>
</dbReference>
<accession>A0A8V5FRS2</accession>
<gene>
    <name evidence="13" type="primary">LOC101877379</name>
</gene>
<evidence type="ECO:0000256" key="5">
    <source>
        <dbReference type="ARBA" id="ARBA00022490"/>
    </source>
</evidence>
<evidence type="ECO:0000256" key="10">
    <source>
        <dbReference type="ARBA" id="ARBA00023098"/>
    </source>
</evidence>
<dbReference type="GO" id="GO:0005829">
    <property type="term" value="C:cytosol"/>
    <property type="evidence" value="ECO:0007669"/>
    <property type="project" value="UniProtKB-SubCell"/>
</dbReference>
<evidence type="ECO:0000313" key="13">
    <source>
        <dbReference type="Ensembl" id="ENSMUNP00000028308.1"/>
    </source>
</evidence>
<evidence type="ECO:0000256" key="4">
    <source>
        <dbReference type="ARBA" id="ARBA00013278"/>
    </source>
</evidence>
<dbReference type="SMART" id="SM00022">
    <property type="entry name" value="PLAc"/>
    <property type="match status" value="1"/>
</dbReference>
<dbReference type="AlphaFoldDB" id="A0A8V5FRS2"/>
<comment type="cofactor">
    <cofactor evidence="1">
        <name>Ca(2+)</name>
        <dbReference type="ChEBI" id="CHEBI:29108"/>
    </cofactor>
</comment>
<evidence type="ECO:0000256" key="9">
    <source>
        <dbReference type="ARBA" id="ARBA00022963"/>
    </source>
</evidence>
<dbReference type="Gene3D" id="3.40.1090.10">
    <property type="entry name" value="Cytosolic phospholipase A2 catalytic domain"/>
    <property type="match status" value="1"/>
</dbReference>
<comment type="catalytic activity">
    <reaction evidence="12">
        <text>a 1,2-diacyl-sn-glycero-3-phosphocholine + H2O = a 1-acyl-sn-glycero-3-phosphocholine + a fatty acid + H(+)</text>
        <dbReference type="Rhea" id="RHEA:15801"/>
        <dbReference type="ChEBI" id="CHEBI:15377"/>
        <dbReference type="ChEBI" id="CHEBI:15378"/>
        <dbReference type="ChEBI" id="CHEBI:28868"/>
        <dbReference type="ChEBI" id="CHEBI:57643"/>
        <dbReference type="ChEBI" id="CHEBI:58168"/>
        <dbReference type="EC" id="3.1.1.4"/>
    </reaction>
</comment>
<dbReference type="InterPro" id="IPR041847">
    <property type="entry name" value="C2_cPLA2"/>
</dbReference>
<dbReference type="SUPFAM" id="SSF52151">
    <property type="entry name" value="FabD/lysophospholipase-like"/>
    <property type="match status" value="1"/>
</dbReference>
<dbReference type="GO" id="GO:0005544">
    <property type="term" value="F:calcium-dependent phospholipid binding"/>
    <property type="evidence" value="ECO:0007669"/>
    <property type="project" value="TreeGrafter"/>
</dbReference>
<evidence type="ECO:0000256" key="11">
    <source>
        <dbReference type="ARBA" id="ARBA00023136"/>
    </source>
</evidence>
<dbReference type="FunFam" id="3.40.1090.10:FF:000002">
    <property type="entry name" value="Phospholipase A2"/>
    <property type="match status" value="1"/>
</dbReference>
<keyword evidence="9 12" id="KW-0442">Lipid degradation</keyword>
<dbReference type="GO" id="GO:0047498">
    <property type="term" value="F:calcium-dependent phospholipase A2 activity"/>
    <property type="evidence" value="ECO:0007669"/>
    <property type="project" value="TreeGrafter"/>
</dbReference>
<dbReference type="InterPro" id="IPR002642">
    <property type="entry name" value="LysoPLipase_cat_dom"/>
</dbReference>
<keyword evidence="10 12" id="KW-0443">Lipid metabolism</keyword>
<dbReference type="Pfam" id="PF01735">
    <property type="entry name" value="PLA2_B"/>
    <property type="match status" value="1"/>
</dbReference>
<dbReference type="PANTHER" id="PTHR10728">
    <property type="entry name" value="CYTOSOLIC PHOSPHOLIPASE A2"/>
    <property type="match status" value="1"/>
</dbReference>
<evidence type="ECO:0000256" key="8">
    <source>
        <dbReference type="ARBA" id="ARBA00022837"/>
    </source>
</evidence>
<reference evidence="13" key="3">
    <citation type="submission" date="2025-09" db="UniProtKB">
        <authorList>
            <consortium name="Ensembl"/>
        </authorList>
    </citation>
    <scope>IDENTIFICATION</scope>
</reference>
<evidence type="ECO:0000313" key="14">
    <source>
        <dbReference type="Proteomes" id="UP000694405"/>
    </source>
</evidence>
<dbReference type="Pfam" id="PF00168">
    <property type="entry name" value="C2"/>
    <property type="match status" value="1"/>
</dbReference>
<dbReference type="PROSITE" id="PS50004">
    <property type="entry name" value="C2"/>
    <property type="match status" value="1"/>
</dbReference>
<keyword evidence="5 12" id="KW-0963">Cytoplasm</keyword>
<keyword evidence="6 12" id="KW-0479">Metal-binding</keyword>
<dbReference type="InterPro" id="IPR035892">
    <property type="entry name" value="C2_domain_sf"/>
</dbReference>
<organism evidence="13 14">
    <name type="scientific">Melopsittacus undulatus</name>
    <name type="common">Budgerigar</name>
    <name type="synonym">Psittacus undulatus</name>
    <dbReference type="NCBI Taxonomy" id="13146"/>
    <lineage>
        <taxon>Eukaryota</taxon>
        <taxon>Metazoa</taxon>
        <taxon>Chordata</taxon>
        <taxon>Craniata</taxon>
        <taxon>Vertebrata</taxon>
        <taxon>Euteleostomi</taxon>
        <taxon>Archelosauria</taxon>
        <taxon>Archosauria</taxon>
        <taxon>Dinosauria</taxon>
        <taxon>Saurischia</taxon>
        <taxon>Theropoda</taxon>
        <taxon>Coelurosauria</taxon>
        <taxon>Aves</taxon>
        <taxon>Neognathae</taxon>
        <taxon>Neoaves</taxon>
        <taxon>Telluraves</taxon>
        <taxon>Australaves</taxon>
        <taxon>Psittaciformes</taxon>
        <taxon>Psittaculidae</taxon>
        <taxon>Melopsittacus</taxon>
    </lineage>
</organism>
<dbReference type="InterPro" id="IPR000008">
    <property type="entry name" value="C2_dom"/>
</dbReference>
<dbReference type="Ensembl" id="ENSMUNT00000026007.1">
    <property type="protein sequence ID" value="ENSMUNP00000028308.1"/>
    <property type="gene ID" value="ENSMUNG00000001456.2"/>
</dbReference>
<dbReference type="SUPFAM" id="SSF49562">
    <property type="entry name" value="C2 domain (Calcium/lipid-binding domain, CaLB)"/>
    <property type="match status" value="1"/>
</dbReference>
<dbReference type="Pfam" id="PF18695">
    <property type="entry name" value="cPLA2_C2"/>
    <property type="match status" value="1"/>
</dbReference>
<dbReference type="InterPro" id="IPR040723">
    <property type="entry name" value="cPLA2_C2"/>
</dbReference>
<evidence type="ECO:0000256" key="3">
    <source>
        <dbReference type="ARBA" id="ARBA00004514"/>
    </source>
</evidence>
<keyword evidence="8 12" id="KW-0106">Calcium</keyword>
<dbReference type="InterPro" id="IPR016035">
    <property type="entry name" value="Acyl_Trfase/lysoPLipase"/>
</dbReference>